<dbReference type="InterPro" id="IPR030992">
    <property type="entry name" value="PduM"/>
</dbReference>
<gene>
    <name evidence="1" type="primary">pduM</name>
    <name evidence="1" type="ORF">APD94_03115</name>
</gene>
<reference evidence="1 2" key="1">
    <citation type="submission" date="2018-06" db="EMBL/GenBank/DDBJ databases">
        <authorList>
            <consortium name="GenomeTrakr: Next Generation Sequencing Network for Food Pathogen Tracability"/>
        </authorList>
    </citation>
    <scope>NUCLEOTIDE SEQUENCE [LARGE SCALE GENOMIC DNA]</scope>
    <source>
        <strain evidence="1 2">FLAG-78586</strain>
    </source>
</reference>
<dbReference type="GO" id="GO:0005198">
    <property type="term" value="F:structural molecule activity"/>
    <property type="evidence" value="ECO:0007669"/>
    <property type="project" value="InterPro"/>
</dbReference>
<comment type="caution">
    <text evidence="1">The sequence shown here is derived from an EMBL/GenBank/DDBJ whole genome shotgun (WGS) entry which is preliminary data.</text>
</comment>
<name>A0A3T1NXC7_LISMN</name>
<evidence type="ECO:0000313" key="1">
    <source>
        <dbReference type="EMBL" id="EAE1094938.1"/>
    </source>
</evidence>
<sequence length="159" mass="18060">MIEKIVEIIVQRMKLRATSKTSIAISKLPRDPVAIFMESGTVRLTQVNKHFLERILGGNRAESLTVWFEKAADYGVTIELELYDNGEPWLDYTMLSQLNYPVFTSNGERLFHASNQVVCYGDSAVIPSGSTLCKYKKQLITPLANEYLTKNNIAVRERQ</sequence>
<dbReference type="RefSeq" id="WP_003721560.1">
    <property type="nucleotide sequence ID" value="NZ_CP019617.1"/>
</dbReference>
<protein>
    <submittedName>
        <fullName evidence="1">Microcompartment protein PduM</fullName>
    </submittedName>
</protein>
<evidence type="ECO:0000313" key="2">
    <source>
        <dbReference type="Proteomes" id="UP000355989"/>
    </source>
</evidence>
<organism evidence="1 2">
    <name type="scientific">Listeria monocytogenes</name>
    <dbReference type="NCBI Taxonomy" id="1639"/>
    <lineage>
        <taxon>Bacteria</taxon>
        <taxon>Bacillati</taxon>
        <taxon>Bacillota</taxon>
        <taxon>Bacilli</taxon>
        <taxon>Bacillales</taxon>
        <taxon>Listeriaceae</taxon>
        <taxon>Listeria</taxon>
    </lineage>
</organism>
<dbReference type="Proteomes" id="UP000355989">
    <property type="component" value="Unassembled WGS sequence"/>
</dbReference>
<proteinExistence type="predicted"/>
<dbReference type="Pfam" id="PF15953">
    <property type="entry name" value="PDU_like"/>
    <property type="match status" value="1"/>
</dbReference>
<dbReference type="NCBIfam" id="TIGR04493">
    <property type="entry name" value="microcomp_PduM"/>
    <property type="match status" value="1"/>
</dbReference>
<dbReference type="EMBL" id="AAAQOE010000001">
    <property type="protein sequence ID" value="EAE1094938.1"/>
    <property type="molecule type" value="Genomic_DNA"/>
</dbReference>
<dbReference type="AlphaFoldDB" id="A0A3T1NXC7"/>
<accession>A0A3T1NXC7</accession>